<evidence type="ECO:0000313" key="3">
    <source>
        <dbReference type="Proteomes" id="UP000014243"/>
    </source>
</evidence>
<protein>
    <submittedName>
        <fullName evidence="2">DNA repair protein recO</fullName>
    </submittedName>
</protein>
<dbReference type="EMBL" id="ANKC01000543">
    <property type="protein sequence ID" value="EPC76146.1"/>
    <property type="molecule type" value="Genomic_DNA"/>
</dbReference>
<dbReference type="InterPro" id="IPR022572">
    <property type="entry name" value="DNA_rep/recomb_RecO_N"/>
</dbReference>
<evidence type="ECO:0000259" key="1">
    <source>
        <dbReference type="Pfam" id="PF11967"/>
    </source>
</evidence>
<dbReference type="InterPro" id="IPR012340">
    <property type="entry name" value="NA-bd_OB-fold"/>
</dbReference>
<feature type="domain" description="DNA replication/recombination mediator RecO N-terminal" evidence="1">
    <location>
        <begin position="6"/>
        <end position="36"/>
    </location>
</feature>
<comment type="caution">
    <text evidence="2">The sequence shown here is derived from an EMBL/GenBank/DDBJ whole genome shotgun (WGS) entry which is preliminary data.</text>
</comment>
<reference evidence="2 3" key="1">
    <citation type="journal article" date="2013" name="PLoS ONE">
        <title>Lactobacillus paracasei comparative genomics: towards species pan-genome definition and exploitation of diversity.</title>
        <authorList>
            <person name="Smokvina T."/>
            <person name="Wels M."/>
            <person name="Polka J."/>
            <person name="Chervaux C."/>
            <person name="Brisse S."/>
            <person name="Boekhorst J."/>
            <person name="van Hylckama Vlieg J.E."/>
            <person name="Siezen R.J."/>
        </authorList>
    </citation>
    <scope>NUCLEOTIDE SEQUENCE [LARGE SCALE GENOMIC DNA]</scope>
    <source>
        <strain evidence="2 3">Lpp126</strain>
    </source>
</reference>
<gene>
    <name evidence="2" type="ORF">Lpp126_07727</name>
</gene>
<evidence type="ECO:0000313" key="2">
    <source>
        <dbReference type="EMBL" id="EPC76146.1"/>
    </source>
</evidence>
<feature type="non-terminal residue" evidence="2">
    <location>
        <position position="37"/>
    </location>
</feature>
<organism evidence="2 3">
    <name type="scientific">Lacticaseibacillus paracasei subsp. paracasei Lpp126</name>
    <dbReference type="NCBI Taxonomy" id="1256206"/>
    <lineage>
        <taxon>Bacteria</taxon>
        <taxon>Bacillati</taxon>
        <taxon>Bacillota</taxon>
        <taxon>Bacilli</taxon>
        <taxon>Lactobacillales</taxon>
        <taxon>Lactobacillaceae</taxon>
        <taxon>Lacticaseibacillus</taxon>
    </lineage>
</organism>
<dbReference type="Pfam" id="PF11967">
    <property type="entry name" value="RecO_N"/>
    <property type="match status" value="1"/>
</dbReference>
<dbReference type="SUPFAM" id="SSF50249">
    <property type="entry name" value="Nucleic acid-binding proteins"/>
    <property type="match status" value="1"/>
</dbReference>
<accession>S2RXE4</accession>
<sequence length="37" mass="4486">MVRQTETFEGLVMSRQNYRESDMLVKILTDRFGKKMF</sequence>
<dbReference type="Proteomes" id="UP000014243">
    <property type="component" value="Unassembled WGS sequence"/>
</dbReference>
<dbReference type="Gene3D" id="2.40.50.140">
    <property type="entry name" value="Nucleic acid-binding proteins"/>
    <property type="match status" value="1"/>
</dbReference>
<name>S2RXE4_LACPA</name>
<proteinExistence type="predicted"/>
<dbReference type="AlphaFoldDB" id="S2RXE4"/>